<dbReference type="Proteomes" id="UP001056778">
    <property type="component" value="Chromosome 5"/>
</dbReference>
<keyword evidence="2" id="KW-1185">Reference proteome</keyword>
<evidence type="ECO:0000313" key="1">
    <source>
        <dbReference type="EMBL" id="KAI4461602.1"/>
    </source>
</evidence>
<organism evidence="1 2">
    <name type="scientific">Holotrichia oblita</name>
    <name type="common">Chafer beetle</name>
    <dbReference type="NCBI Taxonomy" id="644536"/>
    <lineage>
        <taxon>Eukaryota</taxon>
        <taxon>Metazoa</taxon>
        <taxon>Ecdysozoa</taxon>
        <taxon>Arthropoda</taxon>
        <taxon>Hexapoda</taxon>
        <taxon>Insecta</taxon>
        <taxon>Pterygota</taxon>
        <taxon>Neoptera</taxon>
        <taxon>Endopterygota</taxon>
        <taxon>Coleoptera</taxon>
        <taxon>Polyphaga</taxon>
        <taxon>Scarabaeiformia</taxon>
        <taxon>Scarabaeidae</taxon>
        <taxon>Melolonthinae</taxon>
        <taxon>Holotrichia</taxon>
    </lineage>
</organism>
<name>A0ACB9T466_HOLOL</name>
<dbReference type="EMBL" id="CM043019">
    <property type="protein sequence ID" value="KAI4461602.1"/>
    <property type="molecule type" value="Genomic_DNA"/>
</dbReference>
<gene>
    <name evidence="1" type="ORF">MML48_5g00020278</name>
</gene>
<sequence>MSEKDVRLIKFQTNGETYGPGDVLCLRPKNLPLQVREFQRVLEENGIDIKPNTVFNITATTSEVPVPSPLKYEVTFQQLCEEYFDLTAIPRRYVQHKILEEGSTIWNAMKDNKACIFVAGNSKNMPQEVREAFLTSCMEHGNLSKEEAEKLIQDMERKNKYQTETWF</sequence>
<evidence type="ECO:0000313" key="2">
    <source>
        <dbReference type="Proteomes" id="UP001056778"/>
    </source>
</evidence>
<comment type="caution">
    <text evidence="1">The sequence shown here is derived from an EMBL/GenBank/DDBJ whole genome shotgun (WGS) entry which is preliminary data.</text>
</comment>
<proteinExistence type="predicted"/>
<accession>A0ACB9T466</accession>
<reference evidence="1" key="1">
    <citation type="submission" date="2022-04" db="EMBL/GenBank/DDBJ databases">
        <title>Chromosome-scale genome assembly of Holotrichia oblita Faldermann.</title>
        <authorList>
            <person name="Rongchong L."/>
        </authorList>
    </citation>
    <scope>NUCLEOTIDE SEQUENCE</scope>
    <source>
        <strain evidence="1">81SQS9</strain>
    </source>
</reference>
<protein>
    <submittedName>
        <fullName evidence="1">Nitric oxide synthase-related</fullName>
    </submittedName>
</protein>